<keyword evidence="4 6" id="KW-0472">Membrane</keyword>
<dbReference type="PANTHER" id="PTHR33048">
    <property type="entry name" value="PTH11-LIKE INTEGRAL MEMBRANE PROTEIN (AFU_ORTHOLOGUE AFUA_5G11245)"/>
    <property type="match status" value="1"/>
</dbReference>
<evidence type="ECO:0000256" key="3">
    <source>
        <dbReference type="ARBA" id="ARBA00022989"/>
    </source>
</evidence>
<reference evidence="8" key="1">
    <citation type="journal article" date="2020" name="Stud. Mycol.">
        <title>101 Dothideomycetes genomes: a test case for predicting lifestyles and emergence of pathogens.</title>
        <authorList>
            <person name="Haridas S."/>
            <person name="Albert R."/>
            <person name="Binder M."/>
            <person name="Bloem J."/>
            <person name="Labutti K."/>
            <person name="Salamov A."/>
            <person name="Andreopoulos B."/>
            <person name="Baker S."/>
            <person name="Barry K."/>
            <person name="Bills G."/>
            <person name="Bluhm B."/>
            <person name="Cannon C."/>
            <person name="Castanera R."/>
            <person name="Culley D."/>
            <person name="Daum C."/>
            <person name="Ezra D."/>
            <person name="Gonzalez J."/>
            <person name="Henrissat B."/>
            <person name="Kuo A."/>
            <person name="Liang C."/>
            <person name="Lipzen A."/>
            <person name="Lutzoni F."/>
            <person name="Magnuson J."/>
            <person name="Mondo S."/>
            <person name="Nolan M."/>
            <person name="Ohm R."/>
            <person name="Pangilinan J."/>
            <person name="Park H.-J."/>
            <person name="Ramirez L."/>
            <person name="Alfaro M."/>
            <person name="Sun H."/>
            <person name="Tritt A."/>
            <person name="Yoshinaga Y."/>
            <person name="Zwiers L.-H."/>
            <person name="Turgeon B."/>
            <person name="Goodwin S."/>
            <person name="Spatafora J."/>
            <person name="Crous P."/>
            <person name="Grigoriev I."/>
        </authorList>
    </citation>
    <scope>NUCLEOTIDE SEQUENCE</scope>
    <source>
        <strain evidence="8">CBS 207.26</strain>
    </source>
</reference>
<name>A0A6A6DBY7_9PEZI</name>
<sequence>MTTPTLEQLQALPPEYLAEDSSKKLIDTSIAFIVVPTFIFMLFCASRTLHNKKDPWDVWILVSFSWACVVALSLVGIFTVTIGGAGRHIEYYMLNDPPQIKKYLKFQTATEFLYCVSTTVPKLAILNLYLKIFNDSLVRKLTWAVIIAIFLQWISMGVVVWATICRPLAFKWDKSIDGHCSDLLAAYRYNSIPNVLTDLAILLIPIKTVRNLHVPKAQKIGIFSLFQLLTNNLRGIVAAIIRFVGFFNVELLTDPTYLCIETVLLTIVEPGAYFICCCLPYIRPLAYNVYQKTGLSAVIGRSTDPASKPSFVHDPSHTGYSANSGKVSTAGVCADRQAVVGGAVVPCPRSKPNGFVS</sequence>
<feature type="domain" description="Rhodopsin" evidence="7">
    <location>
        <begin position="45"/>
        <end position="286"/>
    </location>
</feature>
<evidence type="ECO:0000259" key="7">
    <source>
        <dbReference type="Pfam" id="PF20684"/>
    </source>
</evidence>
<protein>
    <recommendedName>
        <fullName evidence="7">Rhodopsin domain-containing protein</fullName>
    </recommendedName>
</protein>
<evidence type="ECO:0000256" key="6">
    <source>
        <dbReference type="SAM" id="Phobius"/>
    </source>
</evidence>
<evidence type="ECO:0000256" key="5">
    <source>
        <dbReference type="ARBA" id="ARBA00038359"/>
    </source>
</evidence>
<evidence type="ECO:0000256" key="1">
    <source>
        <dbReference type="ARBA" id="ARBA00004141"/>
    </source>
</evidence>
<gene>
    <name evidence="8" type="ORF">K469DRAFT_677757</name>
</gene>
<dbReference type="PANTHER" id="PTHR33048:SF156">
    <property type="entry name" value="INTEGRAL MEMBRANE PROTEIN"/>
    <property type="match status" value="1"/>
</dbReference>
<dbReference type="InterPro" id="IPR049326">
    <property type="entry name" value="Rhodopsin_dom_fungi"/>
</dbReference>
<dbReference type="GO" id="GO:0016020">
    <property type="term" value="C:membrane"/>
    <property type="evidence" value="ECO:0007669"/>
    <property type="project" value="UniProtKB-SubCell"/>
</dbReference>
<proteinExistence type="inferred from homology"/>
<evidence type="ECO:0000256" key="2">
    <source>
        <dbReference type="ARBA" id="ARBA00022692"/>
    </source>
</evidence>
<dbReference type="Proteomes" id="UP000800200">
    <property type="component" value="Unassembled WGS sequence"/>
</dbReference>
<keyword evidence="9" id="KW-1185">Reference proteome</keyword>
<dbReference type="InterPro" id="IPR052337">
    <property type="entry name" value="SAT4-like"/>
</dbReference>
<evidence type="ECO:0000313" key="9">
    <source>
        <dbReference type="Proteomes" id="UP000800200"/>
    </source>
</evidence>
<comment type="subcellular location">
    <subcellularLocation>
        <location evidence="1">Membrane</location>
        <topology evidence="1">Multi-pass membrane protein</topology>
    </subcellularLocation>
</comment>
<comment type="similarity">
    <text evidence="5">Belongs to the SAT4 family.</text>
</comment>
<dbReference type="Pfam" id="PF20684">
    <property type="entry name" value="Fung_rhodopsin"/>
    <property type="match status" value="1"/>
</dbReference>
<evidence type="ECO:0000313" key="8">
    <source>
        <dbReference type="EMBL" id="KAF2177054.1"/>
    </source>
</evidence>
<feature type="transmembrane region" description="Helical" evidence="6">
    <location>
        <begin position="25"/>
        <end position="46"/>
    </location>
</feature>
<dbReference type="EMBL" id="ML994695">
    <property type="protein sequence ID" value="KAF2177054.1"/>
    <property type="molecule type" value="Genomic_DNA"/>
</dbReference>
<dbReference type="AlphaFoldDB" id="A0A6A6DBY7"/>
<feature type="transmembrane region" description="Helical" evidence="6">
    <location>
        <begin position="106"/>
        <end position="129"/>
    </location>
</feature>
<organism evidence="8 9">
    <name type="scientific">Zopfia rhizophila CBS 207.26</name>
    <dbReference type="NCBI Taxonomy" id="1314779"/>
    <lineage>
        <taxon>Eukaryota</taxon>
        <taxon>Fungi</taxon>
        <taxon>Dikarya</taxon>
        <taxon>Ascomycota</taxon>
        <taxon>Pezizomycotina</taxon>
        <taxon>Dothideomycetes</taxon>
        <taxon>Dothideomycetes incertae sedis</taxon>
        <taxon>Zopfiaceae</taxon>
        <taxon>Zopfia</taxon>
    </lineage>
</organism>
<feature type="transmembrane region" description="Helical" evidence="6">
    <location>
        <begin position="58"/>
        <end position="86"/>
    </location>
</feature>
<keyword evidence="2 6" id="KW-0812">Transmembrane</keyword>
<dbReference type="OrthoDB" id="5329176at2759"/>
<feature type="transmembrane region" description="Helical" evidence="6">
    <location>
        <begin position="141"/>
        <end position="164"/>
    </location>
</feature>
<keyword evidence="3 6" id="KW-1133">Transmembrane helix</keyword>
<accession>A0A6A6DBY7</accession>
<evidence type="ECO:0000256" key="4">
    <source>
        <dbReference type="ARBA" id="ARBA00023136"/>
    </source>
</evidence>